<proteinExistence type="predicted"/>
<dbReference type="GeneID" id="76458982"/>
<dbReference type="GO" id="GO:0008410">
    <property type="term" value="F:CoA-transferase activity"/>
    <property type="evidence" value="ECO:0007669"/>
    <property type="project" value="TreeGrafter"/>
</dbReference>
<keyword evidence="1" id="KW-0808">Transferase</keyword>
<dbReference type="eggNOG" id="COG1804">
    <property type="taxonomic scope" value="Bacteria"/>
</dbReference>
<evidence type="ECO:0000313" key="4">
    <source>
        <dbReference type="Proteomes" id="UP000000374"/>
    </source>
</evidence>
<dbReference type="RefSeq" id="WP_011808047.1">
    <property type="nucleotide sequence ID" value="NC_008786.1"/>
</dbReference>
<dbReference type="PANTHER" id="PTHR48207:SF4">
    <property type="entry name" value="BLL6097 PROTEIN"/>
    <property type="match status" value="1"/>
</dbReference>
<dbReference type="InterPro" id="IPR003673">
    <property type="entry name" value="CoA-Trfase_fam_III"/>
</dbReference>
<dbReference type="AlphaFoldDB" id="A1WEH1"/>
<protein>
    <submittedName>
        <fullName evidence="3">L-carnitine dehydratase/bile acid-inducible protein F</fullName>
    </submittedName>
</protein>
<dbReference type="KEGG" id="vei:Veis_0237"/>
<evidence type="ECO:0000313" key="3">
    <source>
        <dbReference type="EMBL" id="ABM56028.1"/>
    </source>
</evidence>
<reference evidence="4" key="1">
    <citation type="submission" date="2006-12" db="EMBL/GenBank/DDBJ databases">
        <title>Complete sequence of chromosome 1 of Verminephrobacter eiseniae EF01-2.</title>
        <authorList>
            <person name="Copeland A."/>
            <person name="Lucas S."/>
            <person name="Lapidus A."/>
            <person name="Barry K."/>
            <person name="Detter J.C."/>
            <person name="Glavina del Rio T."/>
            <person name="Dalin E."/>
            <person name="Tice H."/>
            <person name="Pitluck S."/>
            <person name="Chertkov O."/>
            <person name="Brettin T."/>
            <person name="Bruce D."/>
            <person name="Han C."/>
            <person name="Tapia R."/>
            <person name="Gilna P."/>
            <person name="Schmutz J."/>
            <person name="Larimer F."/>
            <person name="Land M."/>
            <person name="Hauser L."/>
            <person name="Kyrpides N."/>
            <person name="Kim E."/>
            <person name="Stahl D."/>
            <person name="Richardson P."/>
        </authorList>
    </citation>
    <scope>NUCLEOTIDE SEQUENCE [LARGE SCALE GENOMIC DNA]</scope>
    <source>
        <strain evidence="4">EF01-2</strain>
    </source>
</reference>
<dbReference type="SUPFAM" id="SSF89796">
    <property type="entry name" value="CoA-transferase family III (CaiB/BaiF)"/>
    <property type="match status" value="1"/>
</dbReference>
<dbReference type="Gene3D" id="3.30.1540.10">
    <property type="entry name" value="formyl-coa transferase, domain 3"/>
    <property type="match status" value="1"/>
</dbReference>
<dbReference type="InterPro" id="IPR050483">
    <property type="entry name" value="CoA-transferase_III_domain"/>
</dbReference>
<dbReference type="Pfam" id="PF02515">
    <property type="entry name" value="CoA_transf_3"/>
    <property type="match status" value="1"/>
</dbReference>
<dbReference type="InterPro" id="IPR023606">
    <property type="entry name" value="CoA-Trfase_III_dom_1_sf"/>
</dbReference>
<dbReference type="Gene3D" id="3.40.50.10540">
    <property type="entry name" value="Crotonobetainyl-coa:carnitine coa-transferase, domain 1"/>
    <property type="match status" value="1"/>
</dbReference>
<dbReference type="EMBL" id="CP000542">
    <property type="protein sequence ID" value="ABM56028.1"/>
    <property type="molecule type" value="Genomic_DNA"/>
</dbReference>
<dbReference type="HOGENOM" id="CLU_033975_2_1_4"/>
<dbReference type="PANTHER" id="PTHR48207">
    <property type="entry name" value="SUCCINATE--HYDROXYMETHYLGLUTARATE COA-TRANSFERASE"/>
    <property type="match status" value="1"/>
</dbReference>
<evidence type="ECO:0000256" key="1">
    <source>
        <dbReference type="ARBA" id="ARBA00022679"/>
    </source>
</evidence>
<organism evidence="3 4">
    <name type="scientific">Verminephrobacter eiseniae (strain EF01-2)</name>
    <dbReference type="NCBI Taxonomy" id="391735"/>
    <lineage>
        <taxon>Bacteria</taxon>
        <taxon>Pseudomonadati</taxon>
        <taxon>Pseudomonadota</taxon>
        <taxon>Betaproteobacteria</taxon>
        <taxon>Burkholderiales</taxon>
        <taxon>Comamonadaceae</taxon>
        <taxon>Verminephrobacter</taxon>
    </lineage>
</organism>
<sequence length="419" mass="44904">MPGALSGFKVVDLTSVVMGPYATQIFGDMGADVIKVESPQGDIMRHMGATRGPAMGPIHLSVNRNKRSLVLDLRQPAAHAALLRVAGDADVFVHSMRPDAIERLGLGYEAIAAVAPDIIYCGAYGYGKSGPYALEPAYDDMIQGMCGLADSNKYLAGEPRFTPTIVADKVAGLSIAYAVLAALLHRQRTGEGQSIEVPMFESLASFMLVEHLWERAYDPRHGAVGYPRVLSQLRKPHRTLDGFVCVLPYTDRNWRDFFALAERPELAVDPRYATTAERSKNYETLYQALGDIIATRATATWIGQCRARSIPIAPVNSLQDLFEDPHLQAVGAFIRAPHPSEGDITQVRPPVNFSKTACAITALAPGLGEHSHAILRQAGLSDAAIAALAATGATVGGAPGAPGASIQRSRDIDRQEGPV</sequence>
<evidence type="ECO:0000256" key="2">
    <source>
        <dbReference type="SAM" id="MobiDB-lite"/>
    </source>
</evidence>
<accession>A1WEH1</accession>
<feature type="region of interest" description="Disordered" evidence="2">
    <location>
        <begin position="397"/>
        <end position="419"/>
    </location>
</feature>
<name>A1WEH1_VEREI</name>
<dbReference type="STRING" id="391735.Veis_0237"/>
<dbReference type="InterPro" id="IPR044855">
    <property type="entry name" value="CoA-Trfase_III_dom3_sf"/>
</dbReference>
<dbReference type="OrthoDB" id="5294844at2"/>
<gene>
    <name evidence="3" type="ordered locus">Veis_0237</name>
</gene>
<keyword evidence="4" id="KW-1185">Reference proteome</keyword>
<dbReference type="Proteomes" id="UP000000374">
    <property type="component" value="Chromosome"/>
</dbReference>
<feature type="compositionally biased region" description="Basic and acidic residues" evidence="2">
    <location>
        <begin position="408"/>
        <end position="419"/>
    </location>
</feature>